<reference evidence="1 2" key="2">
    <citation type="submission" date="2017-10" db="EMBL/GenBank/DDBJ databases">
        <title>Genome analyses suggest a sexual origin of heterokaryosis in a supposedly ancient asexual fungus.</title>
        <authorList>
            <person name="Corradi N."/>
            <person name="Sedzielewska K."/>
            <person name="Noel J."/>
            <person name="Charron P."/>
            <person name="Farinelli L."/>
            <person name="Marton T."/>
            <person name="Kruger M."/>
            <person name="Pelin A."/>
            <person name="Brachmann A."/>
            <person name="Corradi N."/>
        </authorList>
    </citation>
    <scope>NUCLEOTIDE SEQUENCE [LARGE SCALE GENOMIC DNA]</scope>
    <source>
        <strain evidence="1 2">A1</strain>
    </source>
</reference>
<evidence type="ECO:0000313" key="1">
    <source>
        <dbReference type="EMBL" id="PKC71695.1"/>
    </source>
</evidence>
<dbReference type="EMBL" id="LLXH01000155">
    <property type="protein sequence ID" value="PKC71695.1"/>
    <property type="molecule type" value="Genomic_DNA"/>
</dbReference>
<dbReference type="VEuPathDB" id="FungiDB:FUN_007994"/>
<accession>A0A2N0S838</accession>
<sequence length="152" mass="17771">MEGKWEDDEIDNLVVDICYFPLIAQQFSNESKRQIYTKAIIFQKPKPKQSQLQEDSQLIRDVDCNVDTKDLSSHKLRNRGTTLNNRVVCLGKIHLSYIRQKHNYEPKWSPREDSPKINAVLQYDHNFRFGIIGYLNVTRLGTRENAGVEIFS</sequence>
<name>A0A2N0S838_9GLOM</name>
<dbReference type="Proteomes" id="UP000232688">
    <property type="component" value="Unassembled WGS sequence"/>
</dbReference>
<evidence type="ECO:0000313" key="2">
    <source>
        <dbReference type="Proteomes" id="UP000232688"/>
    </source>
</evidence>
<comment type="caution">
    <text evidence="1">The sequence shown here is derived from an EMBL/GenBank/DDBJ whole genome shotgun (WGS) entry which is preliminary data.</text>
</comment>
<dbReference type="AlphaFoldDB" id="A0A2N0S838"/>
<protein>
    <submittedName>
        <fullName evidence="1">Uncharacterized protein</fullName>
    </submittedName>
</protein>
<reference evidence="1 2" key="1">
    <citation type="submission" date="2017-10" db="EMBL/GenBank/DDBJ databases">
        <title>Extensive intraspecific genome diversity in a model arbuscular mycorrhizal fungus.</title>
        <authorList>
            <person name="Chen E.C.H."/>
            <person name="Morin E."/>
            <person name="Baudet D."/>
            <person name="Noel J."/>
            <person name="Ndikumana S."/>
            <person name="Charron P."/>
            <person name="St-Onge C."/>
            <person name="Giorgi J."/>
            <person name="Grigoriev I.V."/>
            <person name="Roux C."/>
            <person name="Martin F.M."/>
            <person name="Corradi N."/>
        </authorList>
    </citation>
    <scope>NUCLEOTIDE SEQUENCE [LARGE SCALE GENOMIC DNA]</scope>
    <source>
        <strain evidence="1 2">A1</strain>
    </source>
</reference>
<dbReference type="VEuPathDB" id="FungiDB:RhiirA1_453225"/>
<proteinExistence type="predicted"/>
<organism evidence="1 2">
    <name type="scientific">Rhizophagus irregularis</name>
    <dbReference type="NCBI Taxonomy" id="588596"/>
    <lineage>
        <taxon>Eukaryota</taxon>
        <taxon>Fungi</taxon>
        <taxon>Fungi incertae sedis</taxon>
        <taxon>Mucoromycota</taxon>
        <taxon>Glomeromycotina</taxon>
        <taxon>Glomeromycetes</taxon>
        <taxon>Glomerales</taxon>
        <taxon>Glomeraceae</taxon>
        <taxon>Rhizophagus</taxon>
    </lineage>
</organism>
<dbReference type="VEuPathDB" id="FungiDB:FUN_007993"/>
<gene>
    <name evidence="1" type="ORF">RhiirA1_453225</name>
</gene>